<dbReference type="RefSeq" id="WP_005381911.1">
    <property type="nucleotide sequence ID" value="NZ_AP023185.1"/>
</dbReference>
<evidence type="ECO:0000313" key="3">
    <source>
        <dbReference type="EMBL" id="PNP25972.1"/>
    </source>
</evidence>
<dbReference type="eggNOG" id="ENOG50339XW">
    <property type="taxonomic scope" value="Bacteria"/>
</dbReference>
<reference evidence="2 5" key="3">
    <citation type="submission" date="2020-04" db="EMBL/GenBank/DDBJ databases">
        <title>Whole-genome sequencing of Vibrio spp. from China reveals different genetic environments of blaCTX-M-14 among diverse lineages.</title>
        <authorList>
            <person name="Zheng Z."/>
            <person name="Ye L."/>
            <person name="Chen S."/>
        </authorList>
    </citation>
    <scope>NUCLEOTIDE SEQUENCE [LARGE SCALE GENOMIC DNA]</scope>
    <source>
        <strain evidence="2 5">Vb1636</strain>
    </source>
</reference>
<protein>
    <submittedName>
        <fullName evidence="2">Uncharacterized protein</fullName>
    </submittedName>
</protein>
<keyword evidence="4" id="KW-1185">Reference proteome</keyword>
<dbReference type="Proteomes" id="UP000565155">
    <property type="component" value="Unassembled WGS sequence"/>
</dbReference>
<organism evidence="2 5">
    <name type="scientific">Vibrio alginolyticus</name>
    <dbReference type="NCBI Taxonomy" id="663"/>
    <lineage>
        <taxon>Bacteria</taxon>
        <taxon>Pseudomonadati</taxon>
        <taxon>Pseudomonadota</taxon>
        <taxon>Gammaproteobacteria</taxon>
        <taxon>Vibrionales</taxon>
        <taxon>Vibrionaceae</taxon>
        <taxon>Vibrio</taxon>
    </lineage>
</organism>
<dbReference type="EMBL" id="JABCMA010000001">
    <property type="protein sequence ID" value="NMR72017.1"/>
    <property type="molecule type" value="Genomic_DNA"/>
</dbReference>
<evidence type="ECO:0000313" key="1">
    <source>
        <dbReference type="EMBL" id="EGQ9136132.1"/>
    </source>
</evidence>
<reference evidence="3 4" key="1">
    <citation type="submission" date="2017-12" db="EMBL/GenBank/DDBJ databases">
        <title>FDA dAtabase for Regulatory Grade micrObial Sequences (FDA-ARGOS): Supporting development and validation of Infectious Disease Dx tests.</title>
        <authorList>
            <person name="Hoffmann M."/>
            <person name="Allard M."/>
            <person name="Evans P."/>
            <person name="Brown E."/>
            <person name="Tallon L.J."/>
            <person name="Sadzewicz L."/>
            <person name="Sengamalay N."/>
            <person name="Ott S."/>
            <person name="Godinez A."/>
            <person name="Nagaraj S."/>
            <person name="Vavikolanu K."/>
            <person name="Aluvathingal J."/>
            <person name="Nadendla S."/>
            <person name="Hobson J."/>
            <person name="Sichtig H."/>
        </authorList>
    </citation>
    <scope>NUCLEOTIDE SEQUENCE [LARGE SCALE GENOMIC DNA]</scope>
    <source>
        <strain evidence="4">ATCC 17749</strain>
        <strain evidence="3">FDAARGOS_97</strain>
    </source>
</reference>
<dbReference type="AlphaFoldDB" id="A0A0H0Y7M2"/>
<dbReference type="EMBL" id="AAXMUW010000025">
    <property type="protein sequence ID" value="EGQ9136132.1"/>
    <property type="molecule type" value="Genomic_DNA"/>
</dbReference>
<dbReference type="InterPro" id="IPR046350">
    <property type="entry name" value="Cystatin_sf"/>
</dbReference>
<dbReference type="OrthoDB" id="2051973at2"/>
<comment type="caution">
    <text evidence="2">The sequence shown here is derived from an EMBL/GenBank/DDBJ whole genome shotgun (WGS) entry which is preliminary data.</text>
</comment>
<dbReference type="Proteomes" id="UP000054316">
    <property type="component" value="Unassembled WGS sequence"/>
</dbReference>
<gene>
    <name evidence="3" type="ORF">AL553_005685</name>
    <name evidence="1" type="ORF">GHY86_13415</name>
    <name evidence="2" type="ORF">HKB35_00100</name>
</gene>
<dbReference type="SUPFAM" id="SSF54403">
    <property type="entry name" value="Cystatin/monellin"/>
    <property type="match status" value="1"/>
</dbReference>
<dbReference type="EMBL" id="LOSN02000001">
    <property type="protein sequence ID" value="PNP25972.1"/>
    <property type="molecule type" value="Genomic_DNA"/>
</dbReference>
<evidence type="ECO:0000313" key="4">
    <source>
        <dbReference type="Proteomes" id="UP000054316"/>
    </source>
</evidence>
<proteinExistence type="predicted"/>
<dbReference type="GeneID" id="75168729"/>
<accession>A0A0H0Y7M2</accession>
<evidence type="ECO:0000313" key="2">
    <source>
        <dbReference type="EMBL" id="NMR72017.1"/>
    </source>
</evidence>
<name>A0A0H0Y7M2_VIBAL</name>
<dbReference type="Proteomes" id="UP000714625">
    <property type="component" value="Unassembled WGS sequence"/>
</dbReference>
<sequence length="90" mass="9873">MSTQMAGGWSPFHELTAENKEVFAKGIEGFVGVKYSPLVVATQVVAGQNYAFFCNAEVVYPGAQPYPAMVHMFSDLEGKVGITHIERLNY</sequence>
<evidence type="ECO:0000313" key="5">
    <source>
        <dbReference type="Proteomes" id="UP000565155"/>
    </source>
</evidence>
<reference evidence="1" key="2">
    <citation type="submission" date="2019-11" db="EMBL/GenBank/DDBJ databases">
        <authorList>
            <consortium name="PulseNet: The National Subtyping Network for Foodborne Disease Surveillance"/>
            <person name="Tarr C.L."/>
            <person name="Trees E."/>
            <person name="Katz L.S."/>
            <person name="Carleton-Romer H.A."/>
            <person name="Stroika S."/>
            <person name="Kucerova Z."/>
            <person name="Roache K.F."/>
            <person name="Sabol A.L."/>
            <person name="Besser J."/>
            <person name="Gerner-Smidt P."/>
        </authorList>
    </citation>
    <scope>NUCLEOTIDE SEQUENCE</scope>
    <source>
        <strain evidence="1">PNUSAV001129</strain>
    </source>
</reference>